<dbReference type="AlphaFoldDB" id="C0FS54"/>
<comment type="caution">
    <text evidence="1">The sequence shown here is derived from an EMBL/GenBank/DDBJ whole genome shotgun (WGS) entry which is preliminary data.</text>
</comment>
<dbReference type="Proteomes" id="UP000003561">
    <property type="component" value="Unassembled WGS sequence"/>
</dbReference>
<organism evidence="1 2">
    <name type="scientific">Roseburia inulinivorans DSM 16841</name>
    <dbReference type="NCBI Taxonomy" id="622312"/>
    <lineage>
        <taxon>Bacteria</taxon>
        <taxon>Bacillati</taxon>
        <taxon>Bacillota</taxon>
        <taxon>Clostridia</taxon>
        <taxon>Lachnospirales</taxon>
        <taxon>Lachnospiraceae</taxon>
        <taxon>Roseburia</taxon>
    </lineage>
</organism>
<evidence type="ECO:0000313" key="2">
    <source>
        <dbReference type="Proteomes" id="UP000003561"/>
    </source>
</evidence>
<gene>
    <name evidence="1" type="ORF">ROSEINA2194_01570</name>
</gene>
<reference evidence="1 2" key="1">
    <citation type="submission" date="2009-02" db="EMBL/GenBank/DDBJ databases">
        <authorList>
            <person name="Fulton L."/>
            <person name="Clifton S."/>
            <person name="Fulton B."/>
            <person name="Xu J."/>
            <person name="Minx P."/>
            <person name="Pepin K.H."/>
            <person name="Johnson M."/>
            <person name="Bhonagiri V."/>
            <person name="Nash W.E."/>
            <person name="Mardis E.R."/>
            <person name="Wilson R.K."/>
        </authorList>
    </citation>
    <scope>NUCLEOTIDE SEQUENCE [LARGE SCALE GENOMIC DNA]</scope>
    <source>
        <strain evidence="1 2">DSM 16841</strain>
    </source>
</reference>
<reference evidence="1 2" key="2">
    <citation type="submission" date="2009-03" db="EMBL/GenBank/DDBJ databases">
        <title>Draft genome sequence of Roseburia inulinivorans (DSM 16841).</title>
        <authorList>
            <person name="Sudarsanam P."/>
            <person name="Ley R."/>
            <person name="Guruge J."/>
            <person name="Turnbaugh P.J."/>
            <person name="Mahowald M."/>
            <person name="Liep D."/>
            <person name="Gordon J."/>
        </authorList>
    </citation>
    <scope>NUCLEOTIDE SEQUENCE [LARGE SCALE GENOMIC DNA]</scope>
    <source>
        <strain evidence="1 2">DSM 16841</strain>
    </source>
</reference>
<name>C0FS54_9FIRM</name>
<protein>
    <submittedName>
        <fullName evidence="1">Uncharacterized protein</fullName>
    </submittedName>
</protein>
<evidence type="ECO:0000313" key="1">
    <source>
        <dbReference type="EMBL" id="EEG94540.1"/>
    </source>
</evidence>
<accession>C0FS54</accession>
<dbReference type="EMBL" id="ACFY01000060">
    <property type="protein sequence ID" value="EEG94540.1"/>
    <property type="molecule type" value="Genomic_DNA"/>
</dbReference>
<proteinExistence type="predicted"/>
<sequence>MFHHGKLTFSNHAKTSGWQHSALEKIISYFDQENRICMILKAG</sequence>